<dbReference type="InterPro" id="IPR029058">
    <property type="entry name" value="AB_hydrolase_fold"/>
</dbReference>
<accession>A0A0C3C2M8</accession>
<evidence type="ECO:0000313" key="3">
    <source>
        <dbReference type="Proteomes" id="UP000053424"/>
    </source>
</evidence>
<evidence type="ECO:0000313" key="2">
    <source>
        <dbReference type="EMBL" id="KIM43145.1"/>
    </source>
</evidence>
<reference evidence="3" key="2">
    <citation type="submission" date="2015-01" db="EMBL/GenBank/DDBJ databases">
        <title>Evolutionary Origins and Diversification of the Mycorrhizal Mutualists.</title>
        <authorList>
            <consortium name="DOE Joint Genome Institute"/>
            <consortium name="Mycorrhizal Genomics Consortium"/>
            <person name="Kohler A."/>
            <person name="Kuo A."/>
            <person name="Nagy L.G."/>
            <person name="Floudas D."/>
            <person name="Copeland A."/>
            <person name="Barry K.W."/>
            <person name="Cichocki N."/>
            <person name="Veneault-Fourrey C."/>
            <person name="LaButti K."/>
            <person name="Lindquist E.A."/>
            <person name="Lipzen A."/>
            <person name="Lundell T."/>
            <person name="Morin E."/>
            <person name="Murat C."/>
            <person name="Riley R."/>
            <person name="Ohm R."/>
            <person name="Sun H."/>
            <person name="Tunlid A."/>
            <person name="Henrissat B."/>
            <person name="Grigoriev I.V."/>
            <person name="Hibbett D.S."/>
            <person name="Martin F."/>
        </authorList>
    </citation>
    <scope>NUCLEOTIDE SEQUENCE [LARGE SCALE GENOMIC DNA]</scope>
    <source>
        <strain evidence="3">h7</strain>
    </source>
</reference>
<dbReference type="SUPFAM" id="SSF53474">
    <property type="entry name" value="alpha/beta-Hydrolases"/>
    <property type="match status" value="1"/>
</dbReference>
<dbReference type="InterPro" id="IPR000073">
    <property type="entry name" value="AB_hydrolase_1"/>
</dbReference>
<dbReference type="AlphaFoldDB" id="A0A0C3C2M8"/>
<dbReference type="Pfam" id="PF12697">
    <property type="entry name" value="Abhydrolase_6"/>
    <property type="match status" value="1"/>
</dbReference>
<gene>
    <name evidence="2" type="ORF">M413DRAFT_26330</name>
</gene>
<dbReference type="Proteomes" id="UP000053424">
    <property type="component" value="Unassembled WGS sequence"/>
</dbReference>
<organism evidence="2 3">
    <name type="scientific">Hebeloma cylindrosporum</name>
    <dbReference type="NCBI Taxonomy" id="76867"/>
    <lineage>
        <taxon>Eukaryota</taxon>
        <taxon>Fungi</taxon>
        <taxon>Dikarya</taxon>
        <taxon>Basidiomycota</taxon>
        <taxon>Agaricomycotina</taxon>
        <taxon>Agaricomycetes</taxon>
        <taxon>Agaricomycetidae</taxon>
        <taxon>Agaricales</taxon>
        <taxon>Agaricineae</taxon>
        <taxon>Hymenogastraceae</taxon>
        <taxon>Hebeloma</taxon>
    </lineage>
</organism>
<proteinExistence type="predicted"/>
<name>A0A0C3C2M8_HEBCY</name>
<dbReference type="STRING" id="686832.A0A0C3C2M8"/>
<reference evidence="2 3" key="1">
    <citation type="submission" date="2014-04" db="EMBL/GenBank/DDBJ databases">
        <authorList>
            <consortium name="DOE Joint Genome Institute"/>
            <person name="Kuo A."/>
            <person name="Gay G."/>
            <person name="Dore J."/>
            <person name="Kohler A."/>
            <person name="Nagy L.G."/>
            <person name="Floudas D."/>
            <person name="Copeland A."/>
            <person name="Barry K.W."/>
            <person name="Cichocki N."/>
            <person name="Veneault-Fourrey C."/>
            <person name="LaButti K."/>
            <person name="Lindquist E.A."/>
            <person name="Lipzen A."/>
            <person name="Lundell T."/>
            <person name="Morin E."/>
            <person name="Murat C."/>
            <person name="Sun H."/>
            <person name="Tunlid A."/>
            <person name="Henrissat B."/>
            <person name="Grigoriev I.V."/>
            <person name="Hibbett D.S."/>
            <person name="Martin F."/>
            <person name="Nordberg H.P."/>
            <person name="Cantor M.N."/>
            <person name="Hua S.X."/>
        </authorList>
    </citation>
    <scope>NUCLEOTIDE SEQUENCE [LARGE SCALE GENOMIC DNA]</scope>
    <source>
        <strain evidence="3">h7</strain>
    </source>
</reference>
<sequence length="455" mass="51092">MEPNAFPRPPPFTWEHVELRDPLPIYPPPEPLQLPSLPSPPRKPAFDAPYTLTTHLLPASYLRTTRPVPELEPVPANLPKEDRRRLLSDTRRQLDELRTSKVTDGYPRVLWNCVNRYVKNDLLEGRRSEKTGVTLFFAHANGFPKEIFEPTLGHLLSSPAASIVDEVWVWESVQHGDAGIINARHASALFDWLDNARDISNFLLHFLPKHTTEGRLPTHLSRLSPAETERRFKSGFSDRKLVALGHSYGGCTSSLAAAFYPSLFTSLILIDPVIISPNDRKGREGRGPDLASGALSRRDTWPSRAAALESFTKSPFFQAWDPAVLKIYHECGLYDTTDEQGNPIVKLKTSGMQEAVVFAEVHTPYEAYVRLSKLDKRIAVRWVMPGKPGAPELGMPGGTPFKVWVRPDNSTNTQIYGGGHLIPQEAPREFAEDLSKYLMYQFASTVLPLPPRPRL</sequence>
<dbReference type="OrthoDB" id="94039at2759"/>
<dbReference type="HOGENOM" id="CLU_032490_1_0_1"/>
<evidence type="ECO:0000259" key="1">
    <source>
        <dbReference type="Pfam" id="PF12697"/>
    </source>
</evidence>
<dbReference type="EMBL" id="KN831776">
    <property type="protein sequence ID" value="KIM43145.1"/>
    <property type="molecule type" value="Genomic_DNA"/>
</dbReference>
<dbReference type="Gene3D" id="3.40.50.1820">
    <property type="entry name" value="alpha/beta hydrolase"/>
    <property type="match status" value="1"/>
</dbReference>
<protein>
    <recommendedName>
        <fullName evidence="1">AB hydrolase-1 domain-containing protein</fullName>
    </recommendedName>
</protein>
<feature type="domain" description="AB hydrolase-1" evidence="1">
    <location>
        <begin position="137"/>
        <end position="432"/>
    </location>
</feature>
<keyword evidence="3" id="KW-1185">Reference proteome</keyword>